<gene>
    <name evidence="2" type="ORF">HMF3257_19660</name>
</gene>
<keyword evidence="1" id="KW-1133">Transmembrane helix</keyword>
<reference evidence="2 3" key="1">
    <citation type="submission" date="2018-06" db="EMBL/GenBank/DDBJ databases">
        <title>Spirosoma sp. HMF3257 Genome sequencing and assembly.</title>
        <authorList>
            <person name="Kang H."/>
            <person name="Cha I."/>
            <person name="Kim H."/>
            <person name="Kang J."/>
            <person name="Joh K."/>
        </authorList>
    </citation>
    <scope>NUCLEOTIDE SEQUENCE [LARGE SCALE GENOMIC DNA]</scope>
    <source>
        <strain evidence="2 3">HMF3257</strain>
    </source>
</reference>
<proteinExistence type="predicted"/>
<evidence type="ECO:0000256" key="1">
    <source>
        <dbReference type="SAM" id="Phobius"/>
    </source>
</evidence>
<name>A0A327NKW0_9BACT</name>
<sequence length="241" mass="27033">MQPNLSHLYEATPLWLDIFFAATAFLTVTMLYLVVRQVSISGATRVLISSLIWLAVLAALAHSHFFEQLNARPPHLILVLGPPLLLISGLMITDKGRLWINQLPLSNLTFLHTVRVPVELSLYALYVYQQVPKLMTFEGGNYDILAGLTAPIIAYYAFSRKQVSPRWLLFWNLLALGSVLNIVGHALLSTPFPFEQLAFEQPNVAIIKFPYVWLPGFIVPTVLFSHAVAIQRLIKGERSLA</sequence>
<accession>A0A327NKW0</accession>
<keyword evidence="1" id="KW-0812">Transmembrane</keyword>
<feature type="transmembrane region" description="Helical" evidence="1">
    <location>
        <begin position="14"/>
        <end position="34"/>
    </location>
</feature>
<protein>
    <submittedName>
        <fullName evidence="2">Uncharacterized protein</fullName>
    </submittedName>
</protein>
<evidence type="ECO:0000313" key="2">
    <source>
        <dbReference type="EMBL" id="RAI75822.1"/>
    </source>
</evidence>
<dbReference type="EMBL" id="QLII01000001">
    <property type="protein sequence ID" value="RAI75822.1"/>
    <property type="molecule type" value="Genomic_DNA"/>
</dbReference>
<feature type="transmembrane region" description="Helical" evidence="1">
    <location>
        <begin position="170"/>
        <end position="192"/>
    </location>
</feature>
<dbReference type="OrthoDB" id="675847at2"/>
<feature type="transmembrane region" description="Helical" evidence="1">
    <location>
        <begin position="75"/>
        <end position="93"/>
    </location>
</feature>
<dbReference type="RefSeq" id="WP_111350410.1">
    <property type="nucleotide sequence ID" value="NZ_QLII01000001.1"/>
</dbReference>
<keyword evidence="3" id="KW-1185">Reference proteome</keyword>
<feature type="transmembrane region" description="Helical" evidence="1">
    <location>
        <begin position="212"/>
        <end position="230"/>
    </location>
</feature>
<evidence type="ECO:0000313" key="3">
    <source>
        <dbReference type="Proteomes" id="UP000249016"/>
    </source>
</evidence>
<comment type="caution">
    <text evidence="2">The sequence shown here is derived from an EMBL/GenBank/DDBJ whole genome shotgun (WGS) entry which is preliminary data.</text>
</comment>
<dbReference type="Proteomes" id="UP000249016">
    <property type="component" value="Unassembled WGS sequence"/>
</dbReference>
<dbReference type="AlphaFoldDB" id="A0A327NKW0"/>
<organism evidence="2 3">
    <name type="scientific">Spirosoma telluris</name>
    <dbReference type="NCBI Taxonomy" id="2183553"/>
    <lineage>
        <taxon>Bacteria</taxon>
        <taxon>Pseudomonadati</taxon>
        <taxon>Bacteroidota</taxon>
        <taxon>Cytophagia</taxon>
        <taxon>Cytophagales</taxon>
        <taxon>Cytophagaceae</taxon>
        <taxon>Spirosoma</taxon>
    </lineage>
</organism>
<feature type="transmembrane region" description="Helical" evidence="1">
    <location>
        <begin position="46"/>
        <end position="63"/>
    </location>
</feature>
<keyword evidence="1" id="KW-0472">Membrane</keyword>